<evidence type="ECO:0000259" key="2">
    <source>
        <dbReference type="PROSITE" id="PS50174"/>
    </source>
</evidence>
<feature type="compositionally biased region" description="Basic residues" evidence="1">
    <location>
        <begin position="1"/>
        <end position="13"/>
    </location>
</feature>
<dbReference type="InterPro" id="IPR036867">
    <property type="entry name" value="R3H_dom_sf"/>
</dbReference>
<feature type="region of interest" description="Disordered" evidence="1">
    <location>
        <begin position="74"/>
        <end position="115"/>
    </location>
</feature>
<dbReference type="InterPro" id="IPR000467">
    <property type="entry name" value="G_patch_dom"/>
</dbReference>
<keyword evidence="5" id="KW-1185">Reference proteome</keyword>
<dbReference type="SMART" id="SM00443">
    <property type="entry name" value="G_patch"/>
    <property type="match status" value="1"/>
</dbReference>
<feature type="compositionally biased region" description="Basic residues" evidence="1">
    <location>
        <begin position="594"/>
        <end position="604"/>
    </location>
</feature>
<dbReference type="PANTHER" id="PTHR14195">
    <property type="entry name" value="G PATCH DOMAIN CONTAINING PROTEIN 2"/>
    <property type="match status" value="1"/>
</dbReference>
<feature type="region of interest" description="Disordered" evidence="1">
    <location>
        <begin position="584"/>
        <end position="610"/>
    </location>
</feature>
<accession>A0AA39R8K3</accession>
<feature type="compositionally biased region" description="Polar residues" evidence="1">
    <location>
        <begin position="74"/>
        <end position="88"/>
    </location>
</feature>
<dbReference type="GO" id="GO:0003676">
    <property type="term" value="F:nucleic acid binding"/>
    <property type="evidence" value="ECO:0007669"/>
    <property type="project" value="UniProtKB-UniRule"/>
</dbReference>
<dbReference type="AlphaFoldDB" id="A0AA39R8K3"/>
<feature type="compositionally biased region" description="Pro residues" evidence="1">
    <location>
        <begin position="275"/>
        <end position="284"/>
    </location>
</feature>
<proteinExistence type="predicted"/>
<dbReference type="InterPro" id="IPR001374">
    <property type="entry name" value="R3H_dom"/>
</dbReference>
<feature type="compositionally biased region" description="Basic and acidic residues" evidence="1">
    <location>
        <begin position="134"/>
        <end position="143"/>
    </location>
</feature>
<dbReference type="Gene3D" id="3.30.1370.50">
    <property type="entry name" value="R3H-like domain"/>
    <property type="match status" value="1"/>
</dbReference>
<dbReference type="Pfam" id="PF01424">
    <property type="entry name" value="R3H"/>
    <property type="match status" value="1"/>
</dbReference>
<feature type="region of interest" description="Disordered" evidence="1">
    <location>
        <begin position="463"/>
        <end position="485"/>
    </location>
</feature>
<feature type="region of interest" description="Disordered" evidence="1">
    <location>
        <begin position="1"/>
        <end position="39"/>
    </location>
</feature>
<evidence type="ECO:0000256" key="1">
    <source>
        <dbReference type="SAM" id="MobiDB-lite"/>
    </source>
</evidence>
<dbReference type="EMBL" id="JAFEKC020000001">
    <property type="protein sequence ID" value="KAK0516902.1"/>
    <property type="molecule type" value="Genomic_DNA"/>
</dbReference>
<feature type="region of interest" description="Disordered" evidence="1">
    <location>
        <begin position="181"/>
        <end position="235"/>
    </location>
</feature>
<dbReference type="Pfam" id="PF01585">
    <property type="entry name" value="G-patch"/>
    <property type="match status" value="1"/>
</dbReference>
<reference evidence="4" key="1">
    <citation type="submission" date="2023-03" db="EMBL/GenBank/DDBJ databases">
        <title>Complete genome of Cladonia borealis.</title>
        <authorList>
            <person name="Park H."/>
        </authorList>
    </citation>
    <scope>NUCLEOTIDE SEQUENCE</scope>
    <source>
        <strain evidence="4">ANT050790</strain>
    </source>
</reference>
<feature type="region of interest" description="Disordered" evidence="1">
    <location>
        <begin position="348"/>
        <end position="375"/>
    </location>
</feature>
<feature type="region of interest" description="Disordered" evidence="1">
    <location>
        <begin position="257"/>
        <end position="315"/>
    </location>
</feature>
<dbReference type="SUPFAM" id="SSF82708">
    <property type="entry name" value="R3H domain"/>
    <property type="match status" value="1"/>
</dbReference>
<feature type="compositionally biased region" description="Basic residues" evidence="1">
    <location>
        <begin position="301"/>
        <end position="311"/>
    </location>
</feature>
<feature type="region of interest" description="Disordered" evidence="1">
    <location>
        <begin position="127"/>
        <end position="164"/>
    </location>
</feature>
<organism evidence="4 5">
    <name type="scientific">Cladonia borealis</name>
    <dbReference type="NCBI Taxonomy" id="184061"/>
    <lineage>
        <taxon>Eukaryota</taxon>
        <taxon>Fungi</taxon>
        <taxon>Dikarya</taxon>
        <taxon>Ascomycota</taxon>
        <taxon>Pezizomycotina</taxon>
        <taxon>Lecanoromycetes</taxon>
        <taxon>OSLEUM clade</taxon>
        <taxon>Lecanoromycetidae</taxon>
        <taxon>Lecanorales</taxon>
        <taxon>Lecanorineae</taxon>
        <taxon>Cladoniaceae</taxon>
        <taxon>Cladonia</taxon>
    </lineage>
</organism>
<dbReference type="SMART" id="SM00393">
    <property type="entry name" value="R3H"/>
    <property type="match status" value="1"/>
</dbReference>
<evidence type="ECO:0008006" key="6">
    <source>
        <dbReference type="Google" id="ProtNLM"/>
    </source>
</evidence>
<dbReference type="PROSITE" id="PS50174">
    <property type="entry name" value="G_PATCH"/>
    <property type="match status" value="1"/>
</dbReference>
<dbReference type="Proteomes" id="UP001166286">
    <property type="component" value="Unassembled WGS sequence"/>
</dbReference>
<evidence type="ECO:0000313" key="4">
    <source>
        <dbReference type="EMBL" id="KAK0516902.1"/>
    </source>
</evidence>
<feature type="compositionally biased region" description="Polar residues" evidence="1">
    <location>
        <begin position="363"/>
        <end position="372"/>
    </location>
</feature>
<dbReference type="InterPro" id="IPR051189">
    <property type="entry name" value="Splicing_assoc_domain"/>
</dbReference>
<protein>
    <recommendedName>
        <fullName evidence="6">Protein SQS1</fullName>
    </recommendedName>
</protein>
<gene>
    <name evidence="4" type="ORF">JMJ35_000057</name>
</gene>
<feature type="compositionally biased region" description="Polar residues" evidence="1">
    <location>
        <begin position="20"/>
        <end position="39"/>
    </location>
</feature>
<evidence type="ECO:0000259" key="3">
    <source>
        <dbReference type="PROSITE" id="PS51061"/>
    </source>
</evidence>
<sequence>MVGRGRGGRRGGRGGRSQRDSLNNDGYLQSQQNNGASKTYFSLSEEARYTERHHLWNSDLKLRHSRVAFVSAGTSSAEELTKAPQKNSAVYGDGQAKDKGTARATESQPTAPIVTLEVPMSKVSLSDAPLAKASESDSSRKSESGFLPTSGQNQPEEGEPNTELSNDVFFTDLKGAGQRTHISLLPPITKRSPSPAASDSSDEIILFVGRKSSQSEPHKTRSQTMDSGGMSEREELTRSLPLELLHQPMATIIDDPIEAKPRDSTLAQQRTFPDQPMPTIPKPTAPHTRELGNGDSTSIPGKRRRRRRRNRQWQTDVESQIMADYIANTNESDDVDGFAKTFGLNQRDLGGSDNAEWEDEDTASVSEQQRNLPSKGLNEWDITDLQDFDEISTSSEALDNVERVLLSRQRPSGVQYLVVGQGHKVDDARWLSLAALDVPGASEKVRIFDEEQAEIERLLGECDSSEKSVSSDEQLALDSQGDMEDLEDEEDLVARRKARATDEQIARLLSKQEELGLGSDSLRLFDGGGFDGGDEVEAQLDGMWDEVVIIQDQNRSKRKKRAPPNFPSATALAGVLDRDPYNGFDIMDQDRPSLRRKPKGRRRNLPMELSDSELELQMHMAWENDRSKKKKRKQEREELRAQGLLGKKGKPDLKIKYAEGISMLELKSEIKDFLLSSMESLSLPPMAHRERKMVHEIANIFKLKSKSVGSGTSRFPILYRTSRTTQYNEDALGAIEALLSSRCFLPRMDKGRKKKGTSSAKARGGGFGGAGVSYRDGEVVGATAPELGQDNKGRAMLEKMGWTTGTTLGALNNDRGIVQPVAQVVKTGKAGLG</sequence>
<dbReference type="PROSITE" id="PS51061">
    <property type="entry name" value="R3H"/>
    <property type="match status" value="1"/>
</dbReference>
<evidence type="ECO:0000313" key="5">
    <source>
        <dbReference type="Proteomes" id="UP001166286"/>
    </source>
</evidence>
<feature type="domain" description="R3H" evidence="3">
    <location>
        <begin position="660"/>
        <end position="722"/>
    </location>
</feature>
<comment type="caution">
    <text evidence="4">The sequence shown here is derived from an EMBL/GenBank/DDBJ whole genome shotgun (WGS) entry which is preliminary data.</text>
</comment>
<name>A0AA39R8K3_9LECA</name>
<feature type="domain" description="G-patch" evidence="2">
    <location>
        <begin position="789"/>
        <end position="833"/>
    </location>
</feature>